<gene>
    <name evidence="1" type="ORF">ACOLOM_LOCUS2492</name>
</gene>
<organism evidence="1 2">
    <name type="scientific">Acaulospora colombiana</name>
    <dbReference type="NCBI Taxonomy" id="27376"/>
    <lineage>
        <taxon>Eukaryota</taxon>
        <taxon>Fungi</taxon>
        <taxon>Fungi incertae sedis</taxon>
        <taxon>Mucoromycota</taxon>
        <taxon>Glomeromycotina</taxon>
        <taxon>Glomeromycetes</taxon>
        <taxon>Diversisporales</taxon>
        <taxon>Acaulosporaceae</taxon>
        <taxon>Acaulospora</taxon>
    </lineage>
</organism>
<accession>A0ACA9KWA9</accession>
<keyword evidence="2" id="KW-1185">Reference proteome</keyword>
<sequence>MESNLVTLCTFLRSEFGQNPPVYAKPITKTSSSLQPPTNGGQNTLKSPIIHPRSLNPITPPPLPPPPPYQQNAYKKDNIPRNNSGRPTQTPPFSQQQVGSVPISASFGDSILDAPPTPCIVPPAPLPMTQNPELVKLQSVVYDKVKQDCGEYVQKLSPEFHKLMVIGDLLSQSQERVNMERANLLARESKIGEESDYIKSKIVEIDGLVEKAKNMAEASVDEVLCGTTIVYNQ</sequence>
<dbReference type="EMBL" id="CAJVPT010003277">
    <property type="protein sequence ID" value="CAG8493847.1"/>
    <property type="molecule type" value="Genomic_DNA"/>
</dbReference>
<dbReference type="Proteomes" id="UP000789525">
    <property type="component" value="Unassembled WGS sequence"/>
</dbReference>
<evidence type="ECO:0000313" key="1">
    <source>
        <dbReference type="EMBL" id="CAG8493847.1"/>
    </source>
</evidence>
<comment type="caution">
    <text evidence="1">The sequence shown here is derived from an EMBL/GenBank/DDBJ whole genome shotgun (WGS) entry which is preliminary data.</text>
</comment>
<proteinExistence type="predicted"/>
<evidence type="ECO:0000313" key="2">
    <source>
        <dbReference type="Proteomes" id="UP000789525"/>
    </source>
</evidence>
<reference evidence="1" key="1">
    <citation type="submission" date="2021-06" db="EMBL/GenBank/DDBJ databases">
        <authorList>
            <person name="Kallberg Y."/>
            <person name="Tangrot J."/>
            <person name="Rosling A."/>
        </authorList>
    </citation>
    <scope>NUCLEOTIDE SEQUENCE</scope>
    <source>
        <strain evidence="1">CL356</strain>
    </source>
</reference>
<protein>
    <submittedName>
        <fullName evidence="1">14850_t:CDS:1</fullName>
    </submittedName>
</protein>
<name>A0ACA9KWA9_9GLOM</name>